<feature type="transmembrane region" description="Helical" evidence="5">
    <location>
        <begin position="67"/>
        <end position="88"/>
    </location>
</feature>
<keyword evidence="8" id="KW-1185">Reference proteome</keyword>
<sequence length="274" mass="32791">MVHFDFKWVYELIIIIYGLSIMGYFIDFIQQNQKVNRLSFWFLSTVWLLQTFFLFSRMLSDDRFPILTIYDGLYFYAWILITFSLIINRLFRVDFFVFFTNVLGFFLMVMYIFSRAQNAVDVNEIDFVSEMLITHITLAIVSYSFFTFSFIFSCMYLLQYKMLKEKKWSIRLKRLGNLNQLENFSFLSVLLGVPMLLIAVILGVIWGYTSNEPFYWYDVKTLGSFFVIIVYGILLFFRVAKGMQGKKLAYFNVYAFLFLLVNYFLFSTLSNFHF</sequence>
<keyword evidence="2 5" id="KW-0812">Transmembrane</keyword>
<proteinExistence type="predicted"/>
<dbReference type="PANTHER" id="PTHR30071">
    <property type="entry name" value="HEME EXPORTER PROTEIN C"/>
    <property type="match status" value="1"/>
</dbReference>
<evidence type="ECO:0000256" key="3">
    <source>
        <dbReference type="ARBA" id="ARBA00022989"/>
    </source>
</evidence>
<evidence type="ECO:0000256" key="1">
    <source>
        <dbReference type="ARBA" id="ARBA00004141"/>
    </source>
</evidence>
<dbReference type="EMBL" id="WJNH01000018">
    <property type="protein sequence ID" value="MRG88206.1"/>
    <property type="molecule type" value="Genomic_DNA"/>
</dbReference>
<comment type="caution">
    <text evidence="7">The sequence shown here is derived from an EMBL/GenBank/DDBJ whole genome shotgun (WGS) entry which is preliminary data.</text>
</comment>
<feature type="transmembrane region" description="Helical" evidence="5">
    <location>
        <begin position="6"/>
        <end position="26"/>
    </location>
</feature>
<feature type="transmembrane region" description="Helical" evidence="5">
    <location>
        <begin position="249"/>
        <end position="266"/>
    </location>
</feature>
<dbReference type="Pfam" id="PF01578">
    <property type="entry name" value="Cytochrom_C_asm"/>
    <property type="match status" value="1"/>
</dbReference>
<comment type="subcellular location">
    <subcellularLocation>
        <location evidence="1">Membrane</location>
        <topology evidence="1">Multi-pass membrane protein</topology>
    </subcellularLocation>
</comment>
<dbReference type="GO" id="GO:0017004">
    <property type="term" value="P:cytochrome complex assembly"/>
    <property type="evidence" value="ECO:0007669"/>
    <property type="project" value="InterPro"/>
</dbReference>
<feature type="transmembrane region" description="Helical" evidence="5">
    <location>
        <begin position="38"/>
        <end position="55"/>
    </location>
</feature>
<accession>A0A6G1XBC7</accession>
<evidence type="ECO:0000256" key="5">
    <source>
        <dbReference type="SAM" id="Phobius"/>
    </source>
</evidence>
<dbReference type="PANTHER" id="PTHR30071:SF15">
    <property type="entry name" value="PROTEIN HEMX"/>
    <property type="match status" value="1"/>
</dbReference>
<protein>
    <submittedName>
        <fullName evidence="7">Cytochrome C assembly protein</fullName>
    </submittedName>
</protein>
<gene>
    <name evidence="7" type="ORF">GH754_18280</name>
</gene>
<feature type="transmembrane region" description="Helical" evidence="5">
    <location>
        <begin position="214"/>
        <end position="237"/>
    </location>
</feature>
<keyword evidence="4 5" id="KW-0472">Membrane</keyword>
<evidence type="ECO:0000313" key="7">
    <source>
        <dbReference type="EMBL" id="MRG88206.1"/>
    </source>
</evidence>
<feature type="domain" description="Cytochrome c assembly protein" evidence="6">
    <location>
        <begin position="68"/>
        <end position="270"/>
    </location>
</feature>
<evidence type="ECO:0000313" key="8">
    <source>
        <dbReference type="Proteomes" id="UP000480185"/>
    </source>
</evidence>
<dbReference type="InterPro" id="IPR002541">
    <property type="entry name" value="Cyt_c_assembly"/>
</dbReference>
<dbReference type="GO" id="GO:0005886">
    <property type="term" value="C:plasma membrane"/>
    <property type="evidence" value="ECO:0007669"/>
    <property type="project" value="TreeGrafter"/>
</dbReference>
<evidence type="ECO:0000256" key="4">
    <source>
        <dbReference type="ARBA" id="ARBA00023136"/>
    </source>
</evidence>
<dbReference type="GO" id="GO:0020037">
    <property type="term" value="F:heme binding"/>
    <property type="evidence" value="ECO:0007669"/>
    <property type="project" value="InterPro"/>
</dbReference>
<organism evidence="7 8">
    <name type="scientific">Salinibacillus xinjiangensis</name>
    <dbReference type="NCBI Taxonomy" id="1229268"/>
    <lineage>
        <taxon>Bacteria</taxon>
        <taxon>Bacillati</taxon>
        <taxon>Bacillota</taxon>
        <taxon>Bacilli</taxon>
        <taxon>Bacillales</taxon>
        <taxon>Bacillaceae</taxon>
        <taxon>Salinibacillus</taxon>
    </lineage>
</organism>
<dbReference type="InterPro" id="IPR045062">
    <property type="entry name" value="Cyt_c_biogenesis_CcsA/CcmC"/>
</dbReference>
<dbReference type="RefSeq" id="WP_153730081.1">
    <property type="nucleotide sequence ID" value="NZ_WJNH01000018.1"/>
</dbReference>
<reference evidence="7 8" key="1">
    <citation type="submission" date="2019-11" db="EMBL/GenBank/DDBJ databases">
        <authorList>
            <person name="Li J."/>
        </authorList>
    </citation>
    <scope>NUCLEOTIDE SEQUENCE [LARGE SCALE GENOMIC DNA]</scope>
    <source>
        <strain evidence="7 8">J4</strain>
    </source>
</reference>
<feature type="transmembrane region" description="Helical" evidence="5">
    <location>
        <begin position="95"/>
        <end position="113"/>
    </location>
</feature>
<evidence type="ECO:0000259" key="6">
    <source>
        <dbReference type="Pfam" id="PF01578"/>
    </source>
</evidence>
<dbReference type="AlphaFoldDB" id="A0A6G1XBC7"/>
<dbReference type="Proteomes" id="UP000480185">
    <property type="component" value="Unassembled WGS sequence"/>
</dbReference>
<evidence type="ECO:0000256" key="2">
    <source>
        <dbReference type="ARBA" id="ARBA00022692"/>
    </source>
</evidence>
<feature type="transmembrane region" description="Helical" evidence="5">
    <location>
        <begin position="184"/>
        <end position="208"/>
    </location>
</feature>
<feature type="transmembrane region" description="Helical" evidence="5">
    <location>
        <begin position="133"/>
        <end position="158"/>
    </location>
</feature>
<dbReference type="OrthoDB" id="2417400at2"/>
<name>A0A6G1XBC7_9BACI</name>
<keyword evidence="3 5" id="KW-1133">Transmembrane helix</keyword>